<dbReference type="AlphaFoldDB" id="G8YA01"/>
<feature type="compositionally biased region" description="Basic and acidic residues" evidence="1">
    <location>
        <begin position="208"/>
        <end position="219"/>
    </location>
</feature>
<dbReference type="OrthoDB" id="3366546at2759"/>
<dbReference type="STRING" id="559304.G8YA01"/>
<accession>G8YA01</accession>
<evidence type="ECO:0000313" key="4">
    <source>
        <dbReference type="Proteomes" id="UP000005222"/>
    </source>
</evidence>
<dbReference type="EMBL" id="FO082049">
    <property type="protein sequence ID" value="CCE83384.1"/>
    <property type="molecule type" value="Genomic_DNA"/>
</dbReference>
<proteinExistence type="predicted"/>
<feature type="compositionally biased region" description="Basic and acidic residues" evidence="1">
    <location>
        <begin position="112"/>
        <end position="122"/>
    </location>
</feature>
<dbReference type="PANTHER" id="PTHR23149">
    <property type="entry name" value="G PATCH DOMAIN CONTAINING PROTEIN"/>
    <property type="match status" value="1"/>
</dbReference>
<reference evidence="4" key="2">
    <citation type="journal article" date="2012" name="G3 (Bethesda)">
        <title>Pichia sorbitophila, an interspecies yeast hybrid reveals early steps of genome resolution following polyploidization.</title>
        <authorList>
            <person name="Leh Louis V."/>
            <person name="Despons L."/>
            <person name="Friedrich A."/>
            <person name="Martin T."/>
            <person name="Durrens P."/>
            <person name="Casaregola S."/>
            <person name="Neuveglise C."/>
            <person name="Fairhead C."/>
            <person name="Marck C."/>
            <person name="Cruz J.A."/>
            <person name="Straub M.L."/>
            <person name="Kugler V."/>
            <person name="Sacerdot C."/>
            <person name="Uzunov Z."/>
            <person name="Thierry A."/>
            <person name="Weiss S."/>
            <person name="Bleykasten C."/>
            <person name="De Montigny J."/>
            <person name="Jacques N."/>
            <person name="Jung P."/>
            <person name="Lemaire M."/>
            <person name="Mallet S."/>
            <person name="Morel G."/>
            <person name="Richard G.F."/>
            <person name="Sarkar A."/>
            <person name="Savel G."/>
            <person name="Schacherer J."/>
            <person name="Seret M.L."/>
            <person name="Talla E."/>
            <person name="Samson G."/>
            <person name="Jubin C."/>
            <person name="Poulain J."/>
            <person name="Vacherie B."/>
            <person name="Barbe V."/>
            <person name="Pelletier E."/>
            <person name="Sherman D.J."/>
            <person name="Westhof E."/>
            <person name="Weissenbach J."/>
            <person name="Baret P.V."/>
            <person name="Wincker P."/>
            <person name="Gaillardin C."/>
            <person name="Dujon B."/>
            <person name="Souciet J.L."/>
        </authorList>
    </citation>
    <scope>NUCLEOTIDE SEQUENCE [LARGE SCALE GENOMIC DNA]</scope>
    <source>
        <strain evidence="4">ATCC MYA-4447 / BCRC 22081 / CBS 7064 / NBRC 10061 / NRRL Y-12695</strain>
    </source>
</reference>
<evidence type="ECO:0000313" key="2">
    <source>
        <dbReference type="EMBL" id="CCE83384.1"/>
    </source>
</evidence>
<dbReference type="Proteomes" id="UP000005222">
    <property type="component" value="Chromosome L"/>
</dbReference>
<protein>
    <submittedName>
        <fullName evidence="2">Piso0_003959 protein</fullName>
    </submittedName>
</protein>
<reference evidence="2" key="1">
    <citation type="submission" date="2011-10" db="EMBL/GenBank/DDBJ databases">
        <authorList>
            <person name="Genoscope - CEA"/>
        </authorList>
    </citation>
    <scope>NUCLEOTIDE SEQUENCE</scope>
</reference>
<evidence type="ECO:0000256" key="1">
    <source>
        <dbReference type="SAM" id="MobiDB-lite"/>
    </source>
</evidence>
<gene>
    <name evidence="2" type="primary">Piso0_003959</name>
    <name evidence="2" type="ORF">GNLVRS01_PISO0K06346g</name>
    <name evidence="3" type="ORF">GNLVRS01_PISO0L06347g</name>
</gene>
<keyword evidence="4" id="KW-1185">Reference proteome</keyword>
<name>G8YA01_PICSO</name>
<dbReference type="InParanoid" id="G8YA01"/>
<evidence type="ECO:0000313" key="3">
    <source>
        <dbReference type="EMBL" id="CCE84415.1"/>
    </source>
</evidence>
<feature type="region of interest" description="Disordered" evidence="1">
    <location>
        <begin position="102"/>
        <end position="219"/>
    </location>
</feature>
<sequence>MNARVYLKSYGWVEGEALQNGGLKKPILVKHKKDLKGLGHDSNDSDNWWEKLFDGQLKNLEVNQGPNNEVSIKTNDDLVERDLRKSTSPLYKMFVKGKGLEGTVGKIYSNSSKDDHDPDAKKANPKVRPVPSLDANKEKGQNSKLKNKKKNEKKEKKEKEKSKKEKSKKRSKEKESPKSKKAKSDKKRHEKTDEDDSGIVTKKRKRSGHSEKSSKKSKS</sequence>
<dbReference type="eggNOG" id="KOG2809">
    <property type="taxonomic scope" value="Eukaryota"/>
</dbReference>
<dbReference type="InterPro" id="IPR050656">
    <property type="entry name" value="PINX1"/>
</dbReference>
<feature type="compositionally biased region" description="Basic residues" evidence="1">
    <location>
        <begin position="179"/>
        <end position="189"/>
    </location>
</feature>
<dbReference type="EMBL" id="FO082048">
    <property type="protein sequence ID" value="CCE84415.1"/>
    <property type="molecule type" value="Genomic_DNA"/>
</dbReference>
<dbReference type="HOGENOM" id="CLU_082196_1_0_1"/>
<dbReference type="Proteomes" id="UP000005222">
    <property type="component" value="Chromosome K"/>
</dbReference>
<organism evidence="2 4">
    <name type="scientific">Pichia sorbitophila (strain ATCC MYA-4447 / BCRC 22081 / CBS 7064 / NBRC 10061 / NRRL Y-12695)</name>
    <name type="common">Hybrid yeast</name>
    <dbReference type="NCBI Taxonomy" id="559304"/>
    <lineage>
        <taxon>Eukaryota</taxon>
        <taxon>Fungi</taxon>
        <taxon>Dikarya</taxon>
        <taxon>Ascomycota</taxon>
        <taxon>Saccharomycotina</taxon>
        <taxon>Pichiomycetes</taxon>
        <taxon>Debaryomycetaceae</taxon>
        <taxon>Millerozyma</taxon>
    </lineage>
</organism>
<feature type="compositionally biased region" description="Basic and acidic residues" evidence="1">
    <location>
        <begin position="152"/>
        <end position="163"/>
    </location>
</feature>
<dbReference type="PANTHER" id="PTHR23149:SF26">
    <property type="entry name" value="PROTEIN TMA23"/>
    <property type="match status" value="1"/>
</dbReference>